<reference evidence="1 2" key="1">
    <citation type="journal article" date="2015" name="Genome Announc.">
        <title>Expanding the biotechnology potential of lactobacilli through comparative genomics of 213 strains and associated genera.</title>
        <authorList>
            <person name="Sun Z."/>
            <person name="Harris H.M."/>
            <person name="McCann A."/>
            <person name="Guo C."/>
            <person name="Argimon S."/>
            <person name="Zhang W."/>
            <person name="Yang X."/>
            <person name="Jeffery I.B."/>
            <person name="Cooney J.C."/>
            <person name="Kagawa T.F."/>
            <person name="Liu W."/>
            <person name="Song Y."/>
            <person name="Salvetti E."/>
            <person name="Wrobel A."/>
            <person name="Rasinkangas P."/>
            <person name="Parkhill J."/>
            <person name="Rea M.C."/>
            <person name="O'Sullivan O."/>
            <person name="Ritari J."/>
            <person name="Douillard F.P."/>
            <person name="Paul Ross R."/>
            <person name="Yang R."/>
            <person name="Briner A.E."/>
            <person name="Felis G.E."/>
            <person name="de Vos W.M."/>
            <person name="Barrangou R."/>
            <person name="Klaenhammer T.R."/>
            <person name="Caufield P.W."/>
            <person name="Cui Y."/>
            <person name="Zhang H."/>
            <person name="O'Toole P.W."/>
        </authorList>
    </citation>
    <scope>NUCLEOTIDE SEQUENCE [LARGE SCALE GENOMIC DNA]</scope>
    <source>
        <strain evidence="1 2">DSM 17758</strain>
    </source>
</reference>
<dbReference type="AlphaFoldDB" id="A0A0R1VYG2"/>
<proteinExistence type="predicted"/>
<keyword evidence="2" id="KW-1185">Reference proteome</keyword>
<sequence>MNDQVTTPSTNNGSSRFWQPVDQLTLADQPPLSNDDTAETASILKTVVAAFMPELSPGQVEDAIQIALANTFKQKKLATWVTFDHVLGHEDDPASEVSFGEMFHGATMTLADIASLLMTTFADKLITTQHVFVSTNPDLLIALGHQLTSAQKLLGIVDGSQLDTFRQIELNAIADQANCQIFDSSSPTTACVELTSHENLQVVDVDELLSLMPVVAALRQLLVDAPTNQPLDLAIDADHLELAVAAGYANTLNSAGTQFGHINVSTLAQTPFARLIAGESVRLPQATQHLLNALMHQLLPDATPSIEFDAGQLQRLMTAQDFCTFEVVFKGQAKQTIKQFQMATNYTIGVTTAVAATPLLLANKKSDHKQLVIAPLDAYLTPEFVLESITGRDDGKRDFESIQILRQIINAKPPRAMTRLKSIELAPIPPLDLDEIHTWLN</sequence>
<dbReference type="OrthoDB" id="9763107at2"/>
<dbReference type="STRING" id="1423735.FC15_GL001294"/>
<evidence type="ECO:0000313" key="2">
    <source>
        <dbReference type="Proteomes" id="UP000051315"/>
    </source>
</evidence>
<gene>
    <name evidence="1" type="ORF">FC15_GL001294</name>
</gene>
<dbReference type="EMBL" id="AZFX01000036">
    <property type="protein sequence ID" value="KRM10689.1"/>
    <property type="molecule type" value="Genomic_DNA"/>
</dbReference>
<protein>
    <submittedName>
        <fullName evidence="1">Uncharacterized protein</fullName>
    </submittedName>
</protein>
<name>A0A0R1VYG2_9LACO</name>
<dbReference type="Proteomes" id="UP000051315">
    <property type="component" value="Unassembled WGS sequence"/>
</dbReference>
<comment type="caution">
    <text evidence="1">The sequence shown here is derived from an EMBL/GenBank/DDBJ whole genome shotgun (WGS) entry which is preliminary data.</text>
</comment>
<evidence type="ECO:0000313" key="1">
    <source>
        <dbReference type="EMBL" id="KRM10689.1"/>
    </source>
</evidence>
<dbReference type="RefSeq" id="WP_057824047.1">
    <property type="nucleotide sequence ID" value="NZ_AZFX01000036.1"/>
</dbReference>
<organism evidence="1 2">
    <name type="scientific">Lapidilactobacillus concavus DSM 17758</name>
    <dbReference type="NCBI Taxonomy" id="1423735"/>
    <lineage>
        <taxon>Bacteria</taxon>
        <taxon>Bacillati</taxon>
        <taxon>Bacillota</taxon>
        <taxon>Bacilli</taxon>
        <taxon>Lactobacillales</taxon>
        <taxon>Lactobacillaceae</taxon>
        <taxon>Lapidilactobacillus</taxon>
    </lineage>
</organism>
<dbReference type="PATRIC" id="fig|1423735.3.peg.1340"/>
<accession>A0A0R1VYG2</accession>